<dbReference type="SUPFAM" id="SSF52540">
    <property type="entry name" value="P-loop containing nucleoside triphosphate hydrolases"/>
    <property type="match status" value="1"/>
</dbReference>
<comment type="caution">
    <text evidence="1">The sequence shown here is derived from an EMBL/GenBank/DDBJ whole genome shotgun (WGS) entry which is preliminary data.</text>
</comment>
<reference evidence="1 2" key="1">
    <citation type="submission" date="2020-07" db="EMBL/GenBank/DDBJ databases">
        <title>Sequencing the genomes of 1000 actinobacteria strains.</title>
        <authorList>
            <person name="Klenk H.-P."/>
        </authorList>
    </citation>
    <scope>NUCLEOTIDE SEQUENCE [LARGE SCALE GENOMIC DNA]</scope>
    <source>
        <strain evidence="1 2">DSM 22083</strain>
    </source>
</reference>
<name>A0A7Y9I3H9_9ACTN</name>
<dbReference type="AlphaFoldDB" id="A0A7Y9I3H9"/>
<protein>
    <recommendedName>
        <fullName evidence="3">AAA domain-containing protein</fullName>
    </recommendedName>
</protein>
<dbReference type="Proteomes" id="UP000569914">
    <property type="component" value="Unassembled WGS sequence"/>
</dbReference>
<sequence length="159" mass="17032">MIGYVLGAPGSGKTTLIPHLRPRLPGWTVLDGDALMPDAERLAGAPIASTPATWPAYEGLLRTVIELVLPNPVLLLWVCTPEELQGWPGGPWLLLDCADAERQARLASRDDPAVIMEGVTDAAAYRKLGLPRVDSTERDPGDVAAEVVHKITSAAVPRR</sequence>
<accession>A0A7Y9I3H9</accession>
<evidence type="ECO:0000313" key="2">
    <source>
        <dbReference type="Proteomes" id="UP000569914"/>
    </source>
</evidence>
<dbReference type="Gene3D" id="3.40.50.300">
    <property type="entry name" value="P-loop containing nucleotide triphosphate hydrolases"/>
    <property type="match status" value="1"/>
</dbReference>
<keyword evidence="2" id="KW-1185">Reference proteome</keyword>
<gene>
    <name evidence="1" type="ORF">BKA15_000588</name>
</gene>
<dbReference type="RefSeq" id="WP_179748007.1">
    <property type="nucleotide sequence ID" value="NZ_JACCBU010000001.1"/>
</dbReference>
<proteinExistence type="predicted"/>
<dbReference type="InterPro" id="IPR027417">
    <property type="entry name" value="P-loop_NTPase"/>
</dbReference>
<dbReference type="EMBL" id="JACCBU010000001">
    <property type="protein sequence ID" value="NYE69259.1"/>
    <property type="molecule type" value="Genomic_DNA"/>
</dbReference>
<evidence type="ECO:0008006" key="3">
    <source>
        <dbReference type="Google" id="ProtNLM"/>
    </source>
</evidence>
<organism evidence="1 2">
    <name type="scientific">Microlunatus parietis</name>
    <dbReference type="NCBI Taxonomy" id="682979"/>
    <lineage>
        <taxon>Bacteria</taxon>
        <taxon>Bacillati</taxon>
        <taxon>Actinomycetota</taxon>
        <taxon>Actinomycetes</taxon>
        <taxon>Propionibacteriales</taxon>
        <taxon>Propionibacteriaceae</taxon>
        <taxon>Microlunatus</taxon>
    </lineage>
</organism>
<evidence type="ECO:0000313" key="1">
    <source>
        <dbReference type="EMBL" id="NYE69259.1"/>
    </source>
</evidence>